<reference key="1">
    <citation type="journal article" date="2007" name="Nature">
        <title>The medaka draft genome and insights into vertebrate genome evolution.</title>
        <authorList>
            <person name="Kasahara M."/>
            <person name="Naruse K."/>
            <person name="Sasaki S."/>
            <person name="Nakatani Y."/>
            <person name="Qu W."/>
            <person name="Ahsan B."/>
            <person name="Yamada T."/>
            <person name="Nagayasu Y."/>
            <person name="Doi K."/>
            <person name="Kasai Y."/>
            <person name="Jindo T."/>
            <person name="Kobayashi D."/>
            <person name="Shimada A."/>
            <person name="Toyoda A."/>
            <person name="Kuroki Y."/>
            <person name="Fujiyama A."/>
            <person name="Sasaki T."/>
            <person name="Shimizu A."/>
            <person name="Asakawa S."/>
            <person name="Shimizu N."/>
            <person name="Hashimoto S."/>
            <person name="Yang J."/>
            <person name="Lee Y."/>
            <person name="Matsushima K."/>
            <person name="Sugano S."/>
            <person name="Sakaizumi M."/>
            <person name="Narita T."/>
            <person name="Ohishi K."/>
            <person name="Haga S."/>
            <person name="Ohta F."/>
            <person name="Nomoto H."/>
            <person name="Nogata K."/>
            <person name="Morishita T."/>
            <person name="Endo T."/>
            <person name="Shin-I T."/>
            <person name="Takeda H."/>
            <person name="Morishita S."/>
            <person name="Kohara Y."/>
        </authorList>
    </citation>
    <scope>NUCLEOTIDE SEQUENCE [LARGE SCALE GENOMIC DNA]</scope>
    <source>
        <strain>Hd-rR</strain>
    </source>
</reference>
<evidence type="ECO:0000313" key="4">
    <source>
        <dbReference type="Ensembl" id="ENSORLP00020034866.1"/>
    </source>
</evidence>
<evidence type="ECO:0000313" key="5">
    <source>
        <dbReference type="Proteomes" id="UP000265180"/>
    </source>
</evidence>
<dbReference type="Proteomes" id="UP000265180">
    <property type="component" value="Chromosome 18"/>
</dbReference>
<reference evidence="4" key="3">
    <citation type="submission" date="2025-08" db="UniProtKB">
        <authorList>
            <consortium name="Ensembl"/>
        </authorList>
    </citation>
    <scope>IDENTIFICATION</scope>
    <source>
        <strain evidence="4">HNI</strain>
    </source>
</reference>
<evidence type="ECO:0000256" key="1">
    <source>
        <dbReference type="ARBA" id="ARBA00022729"/>
    </source>
</evidence>
<reference evidence="4 5" key="2">
    <citation type="submission" date="2017-04" db="EMBL/GenBank/DDBJ databases">
        <title>CpG methylation of centromeres and impact of large insertions on vertebrate speciation.</title>
        <authorList>
            <person name="Ichikawa K."/>
            <person name="Yoshimura J."/>
            <person name="Morishita S."/>
        </authorList>
    </citation>
    <scope>NUCLEOTIDE SEQUENCE</scope>
    <source>
        <strain evidence="4 5">HNI</strain>
    </source>
</reference>
<dbReference type="PROSITE" id="PS50835">
    <property type="entry name" value="IG_LIKE"/>
    <property type="match status" value="1"/>
</dbReference>
<dbReference type="Gene3D" id="2.60.40.10">
    <property type="entry name" value="Immunoglobulins"/>
    <property type="match status" value="2"/>
</dbReference>
<dbReference type="InterPro" id="IPR050488">
    <property type="entry name" value="Ig_Fc_receptor"/>
</dbReference>
<dbReference type="InterPro" id="IPR007110">
    <property type="entry name" value="Ig-like_dom"/>
</dbReference>
<dbReference type="InterPro" id="IPR036179">
    <property type="entry name" value="Ig-like_dom_sf"/>
</dbReference>
<keyword evidence="1" id="KW-0732">Signal</keyword>
<evidence type="ECO:0000256" key="2">
    <source>
        <dbReference type="ARBA" id="ARBA00023157"/>
    </source>
</evidence>
<organism evidence="4 5">
    <name type="scientific">Oryzias latipes</name>
    <name type="common">Japanese rice fish</name>
    <name type="synonym">Japanese killifish</name>
    <dbReference type="NCBI Taxonomy" id="8090"/>
    <lineage>
        <taxon>Eukaryota</taxon>
        <taxon>Metazoa</taxon>
        <taxon>Chordata</taxon>
        <taxon>Craniata</taxon>
        <taxon>Vertebrata</taxon>
        <taxon>Euteleostomi</taxon>
        <taxon>Actinopterygii</taxon>
        <taxon>Neopterygii</taxon>
        <taxon>Teleostei</taxon>
        <taxon>Neoteleostei</taxon>
        <taxon>Acanthomorphata</taxon>
        <taxon>Ovalentaria</taxon>
        <taxon>Atherinomorphae</taxon>
        <taxon>Beloniformes</taxon>
        <taxon>Adrianichthyidae</taxon>
        <taxon>Oryziinae</taxon>
        <taxon>Oryzias</taxon>
    </lineage>
</organism>
<feature type="domain" description="Ig-like" evidence="3">
    <location>
        <begin position="224"/>
        <end position="309"/>
    </location>
</feature>
<name>A0A3P9MPC8_ORYLA</name>
<proteinExistence type="predicted"/>
<dbReference type="PANTHER" id="PTHR11481:SF64">
    <property type="entry name" value="FC RECEPTOR-LIKE PROTEIN 4"/>
    <property type="match status" value="1"/>
</dbReference>
<dbReference type="InterPro" id="IPR003599">
    <property type="entry name" value="Ig_sub"/>
</dbReference>
<dbReference type="Ensembl" id="ENSORLT00020029964.1">
    <property type="protein sequence ID" value="ENSORLP00020034866.1"/>
    <property type="gene ID" value="ENSORLG00020021546.1"/>
</dbReference>
<reference evidence="4" key="4">
    <citation type="submission" date="2025-09" db="UniProtKB">
        <authorList>
            <consortium name="Ensembl"/>
        </authorList>
    </citation>
    <scope>IDENTIFICATION</scope>
    <source>
        <strain evidence="4">HNI</strain>
    </source>
</reference>
<dbReference type="AlphaFoldDB" id="A0A3P9MPC8"/>
<dbReference type="InterPro" id="IPR013783">
    <property type="entry name" value="Ig-like_fold"/>
</dbReference>
<keyword evidence="2" id="KW-1015">Disulfide bond</keyword>
<evidence type="ECO:0000259" key="3">
    <source>
        <dbReference type="PROSITE" id="PS50835"/>
    </source>
</evidence>
<sequence>MVYKFIVCQRAQTGYCWGKAGTPWAGRQSVARPTGAGEHLGRQPCEHVLGQASSSRLAAGQKSGDHKRSVFGLKWGGGWDVNFRWHQLMSVVVCRQVLLNKRGRGLPNYKNFKKKKIINHGFVGMKATDRLPLKLNSVLSIKPNRSQFFQYDSFTVSCTADSSGWTVKRNTSVHVDQECHRSGGVPGESLCVIEMAYPSDTGVYWCENERGWSSNAVSISVTYAGVILESPPHPLTDGDNVTLSCFYKTETRRTATSDFTANFYKNGVLLGSGAAGRMSLTTVSRSDEGLYRCEHPDGEESEESWLTVRGTPLTFVFCVGRRSHPLGPLLVTCCDVRLTL</sequence>
<protein>
    <recommendedName>
        <fullName evidence="3">Ig-like domain-containing protein</fullName>
    </recommendedName>
</protein>
<dbReference type="SUPFAM" id="SSF48726">
    <property type="entry name" value="Immunoglobulin"/>
    <property type="match status" value="2"/>
</dbReference>
<dbReference type="SMART" id="SM00409">
    <property type="entry name" value="IG"/>
    <property type="match status" value="1"/>
</dbReference>
<dbReference type="PANTHER" id="PTHR11481">
    <property type="entry name" value="IMMUNOGLOBULIN FC RECEPTOR"/>
    <property type="match status" value="1"/>
</dbReference>
<accession>A0A3P9MPC8</accession>